<evidence type="ECO:0000313" key="1">
    <source>
        <dbReference type="EMBL" id="MBF9002997.1"/>
    </source>
</evidence>
<accession>A0ABS0GKY6</accession>
<reference evidence="1 2" key="1">
    <citation type="submission" date="2020-11" db="EMBL/GenBank/DDBJ databases">
        <title>Vibrio nitrifigilis sp. nov., a marine nitrogen-fixing bacterium isolated from the lagoon sediment of an islet inside an atoll.</title>
        <authorList>
            <person name="Wang L.-T."/>
            <person name="Shieh W.Y."/>
        </authorList>
    </citation>
    <scope>NUCLEOTIDE SEQUENCE [LARGE SCALE GENOMIC DNA]</scope>
    <source>
        <strain evidence="1 2">NFV-1</strain>
    </source>
</reference>
<sequence>MVLFGGKRMSSAQFETMKEQLKMLTPQQLRSLQGEINQSLETTAKDILSDEERNMLSSLFS</sequence>
<name>A0ABS0GKY6_9VIBR</name>
<gene>
    <name evidence="1" type="ORF">I1A42_21190</name>
</gene>
<keyword evidence="2" id="KW-1185">Reference proteome</keyword>
<dbReference type="Proteomes" id="UP000597206">
    <property type="component" value="Unassembled WGS sequence"/>
</dbReference>
<proteinExistence type="predicted"/>
<dbReference type="EMBL" id="JADPMR010000004">
    <property type="protein sequence ID" value="MBF9002997.1"/>
    <property type="molecule type" value="Genomic_DNA"/>
</dbReference>
<comment type="caution">
    <text evidence="1">The sequence shown here is derived from an EMBL/GenBank/DDBJ whole genome shotgun (WGS) entry which is preliminary data.</text>
</comment>
<protein>
    <submittedName>
        <fullName evidence="1">Uncharacterized protein</fullName>
    </submittedName>
</protein>
<organism evidence="1 2">
    <name type="scientific">Vibrio nitrifigilis</name>
    <dbReference type="NCBI Taxonomy" id="2789781"/>
    <lineage>
        <taxon>Bacteria</taxon>
        <taxon>Pseudomonadati</taxon>
        <taxon>Pseudomonadota</taxon>
        <taxon>Gammaproteobacteria</taxon>
        <taxon>Vibrionales</taxon>
        <taxon>Vibrionaceae</taxon>
        <taxon>Vibrio</taxon>
    </lineage>
</organism>
<evidence type="ECO:0000313" key="2">
    <source>
        <dbReference type="Proteomes" id="UP000597206"/>
    </source>
</evidence>